<protein>
    <submittedName>
        <fullName evidence="1">Uncharacterized protein</fullName>
    </submittedName>
</protein>
<comment type="caution">
    <text evidence="1">The sequence shown here is derived from an EMBL/GenBank/DDBJ whole genome shotgun (WGS) entry which is preliminary data.</text>
</comment>
<reference evidence="1 2" key="1">
    <citation type="submission" date="2016-05" db="EMBL/GenBank/DDBJ databases">
        <authorList>
            <person name="Lavstsen T."/>
            <person name="Jespersen J.S."/>
        </authorList>
    </citation>
    <scope>NUCLEOTIDE SEQUENCE [LARGE SCALE GENOMIC DNA]</scope>
    <source>
        <strain evidence="1 2">KCJ1736</strain>
    </source>
</reference>
<gene>
    <name evidence="1" type="ORF">A7J57_08700</name>
</gene>
<evidence type="ECO:0000313" key="1">
    <source>
        <dbReference type="EMBL" id="OAE37647.1"/>
    </source>
</evidence>
<dbReference type="Proteomes" id="UP000077098">
    <property type="component" value="Unassembled WGS sequence"/>
</dbReference>
<proteinExistence type="predicted"/>
<name>A0A176WYK4_AGRTU</name>
<evidence type="ECO:0000313" key="2">
    <source>
        <dbReference type="Proteomes" id="UP000077098"/>
    </source>
</evidence>
<sequence length="94" mass="10536">MLRNLIPSVLRPREQDISLKSRATAVAVLQENPAYLTAREEILRDIVEKWLGSKPDAKELRESLYCQAHALSQVDAQLSVILAKNAMKDKHNAG</sequence>
<accession>A0A176WYK4</accession>
<dbReference type="EMBL" id="LXPS01000039">
    <property type="protein sequence ID" value="OAE37647.1"/>
    <property type="molecule type" value="Genomic_DNA"/>
</dbReference>
<dbReference type="AlphaFoldDB" id="A0A176WYK4"/>
<dbReference type="RefSeq" id="WP_063951328.1">
    <property type="nucleotide sequence ID" value="NZ_LXPS01000039.1"/>
</dbReference>
<organism evidence="1 2">
    <name type="scientific">Agrobacterium tumefaciens</name>
    <dbReference type="NCBI Taxonomy" id="358"/>
    <lineage>
        <taxon>Bacteria</taxon>
        <taxon>Pseudomonadati</taxon>
        <taxon>Pseudomonadota</taxon>
        <taxon>Alphaproteobacteria</taxon>
        <taxon>Hyphomicrobiales</taxon>
        <taxon>Rhizobiaceae</taxon>
        <taxon>Rhizobium/Agrobacterium group</taxon>
        <taxon>Agrobacterium</taxon>
        <taxon>Agrobacterium tumefaciens complex</taxon>
    </lineage>
</organism>